<dbReference type="EMBL" id="FMJB01000050">
    <property type="protein sequence ID" value="SCM67863.1"/>
    <property type="molecule type" value="Genomic_DNA"/>
</dbReference>
<dbReference type="InterPro" id="IPR009056">
    <property type="entry name" value="Cyt_c-like_dom"/>
</dbReference>
<feature type="domain" description="Cytochrome c" evidence="5">
    <location>
        <begin position="38"/>
        <end position="144"/>
    </location>
</feature>
<organism evidence="6 7">
    <name type="scientific">Donghicola eburneus</name>
    <dbReference type="NCBI Taxonomy" id="393278"/>
    <lineage>
        <taxon>Bacteria</taxon>
        <taxon>Pseudomonadati</taxon>
        <taxon>Pseudomonadota</taxon>
        <taxon>Alphaproteobacteria</taxon>
        <taxon>Rhodobacterales</taxon>
        <taxon>Roseobacteraceae</taxon>
        <taxon>Donghicola</taxon>
    </lineage>
</organism>
<proteinExistence type="predicted"/>
<keyword evidence="3 4" id="KW-0408">Iron</keyword>
<feature type="domain" description="Cytochrome c" evidence="5">
    <location>
        <begin position="185"/>
        <end position="291"/>
    </location>
</feature>
<dbReference type="RefSeq" id="WP_072706504.1">
    <property type="nucleotide sequence ID" value="NZ_FMJB01000050.1"/>
</dbReference>
<dbReference type="InterPro" id="IPR036909">
    <property type="entry name" value="Cyt_c-like_dom_sf"/>
</dbReference>
<dbReference type="Proteomes" id="UP000184085">
    <property type="component" value="Unassembled WGS sequence"/>
</dbReference>
<evidence type="ECO:0000256" key="4">
    <source>
        <dbReference type="PROSITE-ProRule" id="PRU00433"/>
    </source>
</evidence>
<dbReference type="Pfam" id="PF00034">
    <property type="entry name" value="Cytochrom_C"/>
    <property type="match status" value="1"/>
</dbReference>
<evidence type="ECO:0000259" key="5">
    <source>
        <dbReference type="PROSITE" id="PS51007"/>
    </source>
</evidence>
<dbReference type="AlphaFoldDB" id="A0A1M4MZ81"/>
<keyword evidence="2 4" id="KW-0479">Metal-binding</keyword>
<dbReference type="GO" id="GO:0009055">
    <property type="term" value="F:electron transfer activity"/>
    <property type="evidence" value="ECO:0007669"/>
    <property type="project" value="InterPro"/>
</dbReference>
<evidence type="ECO:0000256" key="3">
    <source>
        <dbReference type="ARBA" id="ARBA00023004"/>
    </source>
</evidence>
<dbReference type="GO" id="GO:0046872">
    <property type="term" value="F:metal ion binding"/>
    <property type="evidence" value="ECO:0007669"/>
    <property type="project" value="UniProtKB-KW"/>
</dbReference>
<reference evidence="7" key="1">
    <citation type="submission" date="2016-09" db="EMBL/GenBank/DDBJ databases">
        <authorList>
            <person name="Wibberg D."/>
        </authorList>
    </citation>
    <scope>NUCLEOTIDE SEQUENCE [LARGE SCALE GENOMIC DNA]</scope>
</reference>
<dbReference type="GO" id="GO:0020037">
    <property type="term" value="F:heme binding"/>
    <property type="evidence" value="ECO:0007669"/>
    <property type="project" value="InterPro"/>
</dbReference>
<sequence length="291" mass="31587">MSKLLKTAAILAILGGGTAWWLSRPIHADPSDFEGLTGDATHGEQVFLAAGCASCHMNEETKEKTVLTGGMELPSPFGSFVVPNISTDPEHGIGGWTVTEFATALQKGVSPKGQHYYPAFPYTSYTHMAAQDIVDLKAYMDTLPASSQENADHDMPFPFNIRRSLGLWKQLYLKDSYVVTNTPGSEIERGRYLVEAMGHCGECHTPRDQFGGLDRSAWLQGAPNPSGKGEIPGITRGILNWSKEDIAYYLSSGFTPDYDSAGGHMALVIENTSKLPDEDRDAIAAYLLALP</sequence>
<gene>
    <name evidence="6" type="primary">cycG</name>
    <name evidence="6" type="ORF">KARMA_2069</name>
</gene>
<protein>
    <submittedName>
        <fullName evidence="6">Diheme cytochrome c-type</fullName>
    </submittedName>
</protein>
<evidence type="ECO:0000256" key="2">
    <source>
        <dbReference type="ARBA" id="ARBA00022723"/>
    </source>
</evidence>
<dbReference type="PANTHER" id="PTHR35008">
    <property type="entry name" value="BLL4482 PROTEIN-RELATED"/>
    <property type="match status" value="1"/>
</dbReference>
<dbReference type="InterPro" id="IPR051459">
    <property type="entry name" value="Cytochrome_c-type_DH"/>
</dbReference>
<keyword evidence="7" id="KW-1185">Reference proteome</keyword>
<evidence type="ECO:0000313" key="6">
    <source>
        <dbReference type="EMBL" id="SCM67863.1"/>
    </source>
</evidence>
<dbReference type="PANTHER" id="PTHR35008:SF8">
    <property type="entry name" value="ALCOHOL DEHYDROGENASE CYTOCHROME C SUBUNIT"/>
    <property type="match status" value="1"/>
</dbReference>
<keyword evidence="1 4" id="KW-0349">Heme</keyword>
<dbReference type="Gene3D" id="1.10.760.10">
    <property type="entry name" value="Cytochrome c-like domain"/>
    <property type="match status" value="2"/>
</dbReference>
<dbReference type="SUPFAM" id="SSF46626">
    <property type="entry name" value="Cytochrome c"/>
    <property type="match status" value="2"/>
</dbReference>
<name>A0A1M4MZ81_9RHOB</name>
<dbReference type="PROSITE" id="PS51007">
    <property type="entry name" value="CYTC"/>
    <property type="match status" value="2"/>
</dbReference>
<evidence type="ECO:0000256" key="1">
    <source>
        <dbReference type="ARBA" id="ARBA00022617"/>
    </source>
</evidence>
<accession>A0A1M4MZ81</accession>
<evidence type="ECO:0000313" key="7">
    <source>
        <dbReference type="Proteomes" id="UP000184085"/>
    </source>
</evidence>